<dbReference type="NCBIfam" id="TIGR00254">
    <property type="entry name" value="GGDEF"/>
    <property type="match status" value="1"/>
</dbReference>
<dbReference type="InterPro" id="IPR029787">
    <property type="entry name" value="Nucleotide_cyclase"/>
</dbReference>
<dbReference type="GO" id="GO:0005886">
    <property type="term" value="C:plasma membrane"/>
    <property type="evidence" value="ECO:0007669"/>
    <property type="project" value="TreeGrafter"/>
</dbReference>
<dbReference type="Proteomes" id="UP000217182">
    <property type="component" value="Chromosome"/>
</dbReference>
<name>A0A250AVJ2_9GAMM</name>
<dbReference type="InterPro" id="IPR050469">
    <property type="entry name" value="Diguanylate_Cyclase"/>
</dbReference>
<feature type="transmembrane region" description="Helical" evidence="5">
    <location>
        <begin position="40"/>
        <end position="57"/>
    </location>
</feature>
<evidence type="ECO:0000313" key="8">
    <source>
        <dbReference type="Proteomes" id="UP000217182"/>
    </source>
</evidence>
<keyword evidence="8" id="KW-1185">Reference proteome</keyword>
<dbReference type="Gene3D" id="3.30.70.270">
    <property type="match status" value="1"/>
</dbReference>
<evidence type="ECO:0000256" key="5">
    <source>
        <dbReference type="SAM" id="Phobius"/>
    </source>
</evidence>
<proteinExistence type="predicted"/>
<evidence type="ECO:0000256" key="1">
    <source>
        <dbReference type="ARBA" id="ARBA00001946"/>
    </source>
</evidence>
<gene>
    <name evidence="7" type="ORF">AWC35_00620</name>
</gene>
<keyword evidence="5" id="KW-0472">Membrane</keyword>
<dbReference type="PANTHER" id="PTHR45138">
    <property type="entry name" value="REGULATORY COMPONENTS OF SENSORY TRANSDUCTION SYSTEM"/>
    <property type="match status" value="1"/>
</dbReference>
<comment type="catalytic activity">
    <reaction evidence="4">
        <text>2 GTP = 3',3'-c-di-GMP + 2 diphosphate</text>
        <dbReference type="Rhea" id="RHEA:24898"/>
        <dbReference type="ChEBI" id="CHEBI:33019"/>
        <dbReference type="ChEBI" id="CHEBI:37565"/>
        <dbReference type="ChEBI" id="CHEBI:58805"/>
        <dbReference type="EC" id="2.7.7.65"/>
    </reaction>
</comment>
<feature type="transmembrane region" description="Helical" evidence="5">
    <location>
        <begin position="69"/>
        <end position="95"/>
    </location>
</feature>
<dbReference type="PANTHER" id="PTHR45138:SF9">
    <property type="entry name" value="DIGUANYLATE CYCLASE DGCM-RELATED"/>
    <property type="match status" value="1"/>
</dbReference>
<dbReference type="Pfam" id="PF00990">
    <property type="entry name" value="GGDEF"/>
    <property type="match status" value="1"/>
</dbReference>
<sequence length="361" mass="40322">MIYDVLIPSLYRDVCITCATLSVSYFALSNKAPFSYQSEWWRRVLFGIFAGVAMIVLSQHRQFFSASIYYSFAALPMILVVFFGGGLSGLVAFLLCAAFTGGLTVDNLFTAFILTLLLLTQVWLKRSNRVFYTTIGLIALYRIAVVSNEVDVAVQWLDILLYQAVSLLFLAVCYHALSFKERYIQTFFAMRDKATLDSLTYINNRASVDYKMMLQHAQRKPCGMLIIDLDNFKTVNDTYGHVSGDMLLASVARLLQDGVRNEDFVGRYGGEEFIVITASHDPKVVNAVAERIRQDVQDTLFIVAEGEEICITLSIGASLYLPGMGIDKAVEIADEALYRAKHAGKNNVACSRLMQLSELVS</sequence>
<dbReference type="CDD" id="cd01949">
    <property type="entry name" value="GGDEF"/>
    <property type="match status" value="1"/>
</dbReference>
<dbReference type="EC" id="2.7.7.65" evidence="3"/>
<feature type="transmembrane region" description="Helical" evidence="5">
    <location>
        <begin position="9"/>
        <end position="28"/>
    </location>
</feature>
<dbReference type="InterPro" id="IPR043128">
    <property type="entry name" value="Rev_trsase/Diguanyl_cyclase"/>
</dbReference>
<feature type="transmembrane region" description="Helical" evidence="5">
    <location>
        <begin position="131"/>
        <end position="147"/>
    </location>
</feature>
<comment type="cofactor">
    <cofactor evidence="1">
        <name>Mg(2+)</name>
        <dbReference type="ChEBI" id="CHEBI:18420"/>
    </cofactor>
</comment>
<dbReference type="GO" id="GO:1902201">
    <property type="term" value="P:negative regulation of bacterial-type flagellum-dependent cell motility"/>
    <property type="evidence" value="ECO:0007669"/>
    <property type="project" value="TreeGrafter"/>
</dbReference>
<protein>
    <recommendedName>
        <fullName evidence="3">diguanylate cyclase</fullName>
        <ecNumber evidence="3">2.7.7.65</ecNumber>
    </recommendedName>
</protein>
<evidence type="ECO:0000256" key="3">
    <source>
        <dbReference type="ARBA" id="ARBA00012528"/>
    </source>
</evidence>
<dbReference type="SMART" id="SM00267">
    <property type="entry name" value="GGDEF"/>
    <property type="match status" value="1"/>
</dbReference>
<dbReference type="KEGG" id="gqu:AWC35_00620"/>
<dbReference type="EMBL" id="CP014136">
    <property type="protein sequence ID" value="ATA17970.1"/>
    <property type="molecule type" value="Genomic_DNA"/>
</dbReference>
<evidence type="ECO:0000259" key="6">
    <source>
        <dbReference type="PROSITE" id="PS50887"/>
    </source>
</evidence>
<dbReference type="PROSITE" id="PS50887">
    <property type="entry name" value="GGDEF"/>
    <property type="match status" value="1"/>
</dbReference>
<dbReference type="FunFam" id="3.30.70.270:FF:000001">
    <property type="entry name" value="Diguanylate cyclase domain protein"/>
    <property type="match status" value="1"/>
</dbReference>
<keyword evidence="5" id="KW-0812">Transmembrane</keyword>
<feature type="transmembrane region" description="Helical" evidence="5">
    <location>
        <begin position="107"/>
        <end position="124"/>
    </location>
</feature>
<dbReference type="InterPro" id="IPR000160">
    <property type="entry name" value="GGDEF_dom"/>
</dbReference>
<dbReference type="RefSeq" id="WP_095844565.1">
    <property type="nucleotide sequence ID" value="NZ_CP014136.1"/>
</dbReference>
<reference evidence="7 8" key="1">
    <citation type="submission" date="2016-01" db="EMBL/GenBank/DDBJ databases">
        <authorList>
            <person name="Oliw E.H."/>
        </authorList>
    </citation>
    <scope>NUCLEOTIDE SEQUENCE [LARGE SCALE GENOMIC DNA]</scope>
    <source>
        <strain evidence="7 8">FRB97</strain>
    </source>
</reference>
<dbReference type="GO" id="GO:0043709">
    <property type="term" value="P:cell adhesion involved in single-species biofilm formation"/>
    <property type="evidence" value="ECO:0007669"/>
    <property type="project" value="TreeGrafter"/>
</dbReference>
<evidence type="ECO:0000313" key="7">
    <source>
        <dbReference type="EMBL" id="ATA17970.1"/>
    </source>
</evidence>
<accession>A0A250AVJ2</accession>
<evidence type="ECO:0000256" key="4">
    <source>
        <dbReference type="ARBA" id="ARBA00034247"/>
    </source>
</evidence>
<evidence type="ECO:0000256" key="2">
    <source>
        <dbReference type="ARBA" id="ARBA00004665"/>
    </source>
</evidence>
<keyword evidence="5" id="KW-1133">Transmembrane helix</keyword>
<comment type="pathway">
    <text evidence="2">Purine metabolism; 3',5'-cyclic di-GMP biosynthesis.</text>
</comment>
<dbReference type="GO" id="GO:0052621">
    <property type="term" value="F:diguanylate cyclase activity"/>
    <property type="evidence" value="ECO:0007669"/>
    <property type="project" value="UniProtKB-EC"/>
</dbReference>
<dbReference type="AlphaFoldDB" id="A0A250AVJ2"/>
<dbReference type="OrthoDB" id="9812260at2"/>
<feature type="transmembrane region" description="Helical" evidence="5">
    <location>
        <begin position="159"/>
        <end position="177"/>
    </location>
</feature>
<organism evidence="7 8">
    <name type="scientific">Gibbsiella quercinecans</name>
    <dbReference type="NCBI Taxonomy" id="929813"/>
    <lineage>
        <taxon>Bacteria</taxon>
        <taxon>Pseudomonadati</taxon>
        <taxon>Pseudomonadota</taxon>
        <taxon>Gammaproteobacteria</taxon>
        <taxon>Enterobacterales</taxon>
        <taxon>Yersiniaceae</taxon>
        <taxon>Gibbsiella</taxon>
    </lineage>
</organism>
<feature type="domain" description="GGDEF" evidence="6">
    <location>
        <begin position="220"/>
        <end position="353"/>
    </location>
</feature>
<dbReference type="SUPFAM" id="SSF55073">
    <property type="entry name" value="Nucleotide cyclase"/>
    <property type="match status" value="1"/>
</dbReference>